<evidence type="ECO:0000313" key="14">
    <source>
        <dbReference type="Proteomes" id="UP000241462"/>
    </source>
</evidence>
<dbReference type="GO" id="GO:0016052">
    <property type="term" value="P:carbohydrate catabolic process"/>
    <property type="evidence" value="ECO:0007669"/>
    <property type="project" value="InterPro"/>
</dbReference>
<dbReference type="GO" id="GO:0012505">
    <property type="term" value="C:endomembrane system"/>
    <property type="evidence" value="ECO:0007669"/>
    <property type="project" value="UniProtKB-SubCell"/>
</dbReference>
<evidence type="ECO:0000256" key="6">
    <source>
        <dbReference type="ARBA" id="ARBA00022801"/>
    </source>
</evidence>
<comment type="subcellular location">
    <subcellularLocation>
        <location evidence="2">Endomembrane system</location>
    </subcellularLocation>
</comment>
<keyword evidence="14" id="KW-1185">Reference proteome</keyword>
<dbReference type="STRING" id="2025994.A0A2T3A3I0"/>
<keyword evidence="11" id="KW-0812">Transmembrane</keyword>
<dbReference type="FunFam" id="1.50.10.20:FF:000006">
    <property type="entry name" value="Mannan endo-1,6-alpha-mannosidase"/>
    <property type="match status" value="1"/>
</dbReference>
<evidence type="ECO:0000256" key="1">
    <source>
        <dbReference type="ARBA" id="ARBA00001452"/>
    </source>
</evidence>
<keyword evidence="5 12" id="KW-0732">Signal</keyword>
<keyword evidence="8" id="KW-0325">Glycoprotein</keyword>
<evidence type="ECO:0000313" key="13">
    <source>
        <dbReference type="EMBL" id="PSR82224.1"/>
    </source>
</evidence>
<keyword evidence="11" id="KW-1133">Transmembrane helix</keyword>
<feature type="signal peptide" evidence="12">
    <location>
        <begin position="1"/>
        <end position="21"/>
    </location>
</feature>
<keyword evidence="6 10" id="KW-0378">Hydrolase</keyword>
<dbReference type="SUPFAM" id="SSF48208">
    <property type="entry name" value="Six-hairpin glycosidases"/>
    <property type="match status" value="1"/>
</dbReference>
<dbReference type="Gene3D" id="1.50.10.20">
    <property type="match status" value="1"/>
</dbReference>
<dbReference type="InParanoid" id="A0A2T3A3I0"/>
<evidence type="ECO:0000256" key="5">
    <source>
        <dbReference type="ARBA" id="ARBA00022729"/>
    </source>
</evidence>
<dbReference type="PIRSF" id="PIRSF016302">
    <property type="entry name" value="Man_a_manosd"/>
    <property type="match status" value="1"/>
</dbReference>
<evidence type="ECO:0000256" key="12">
    <source>
        <dbReference type="SAM" id="SignalP"/>
    </source>
</evidence>
<dbReference type="PANTHER" id="PTHR12145:SF41">
    <property type="entry name" value="MANNAN ENDO-1,6-ALPHA-MANNOSIDASE"/>
    <property type="match status" value="1"/>
</dbReference>
<evidence type="ECO:0000256" key="10">
    <source>
        <dbReference type="PIRNR" id="PIRNR016302"/>
    </source>
</evidence>
<dbReference type="EMBL" id="KZ678483">
    <property type="protein sequence ID" value="PSR82224.1"/>
    <property type="molecule type" value="Genomic_DNA"/>
</dbReference>
<gene>
    <name evidence="13" type="ORF">BD289DRAFT_461800</name>
</gene>
<protein>
    <recommendedName>
        <fullName evidence="4 10">Mannan endo-1,6-alpha-mannosidase</fullName>
        <ecNumber evidence="4 10">3.2.1.101</ecNumber>
    </recommendedName>
</protein>
<organism evidence="13 14">
    <name type="scientific">Coniella lustricola</name>
    <dbReference type="NCBI Taxonomy" id="2025994"/>
    <lineage>
        <taxon>Eukaryota</taxon>
        <taxon>Fungi</taxon>
        <taxon>Dikarya</taxon>
        <taxon>Ascomycota</taxon>
        <taxon>Pezizomycotina</taxon>
        <taxon>Sordariomycetes</taxon>
        <taxon>Sordariomycetidae</taxon>
        <taxon>Diaporthales</taxon>
        <taxon>Schizoparmaceae</taxon>
        <taxon>Coniella</taxon>
    </lineage>
</organism>
<dbReference type="PANTHER" id="PTHR12145">
    <property type="entry name" value="MANNAN ENDO-1,6-ALPHA-MANNOSIDASE DCW1"/>
    <property type="match status" value="1"/>
</dbReference>
<dbReference type="InterPro" id="IPR005198">
    <property type="entry name" value="Glyco_hydro_76"/>
</dbReference>
<feature type="transmembrane region" description="Helical" evidence="11">
    <location>
        <begin position="452"/>
        <end position="473"/>
    </location>
</feature>
<comment type="catalytic activity">
    <reaction evidence="1 10">
        <text>Random hydrolysis of (1-&gt;6)-alpha-D-mannosidic linkages in unbranched (1-&gt;6)-mannans.</text>
        <dbReference type="EC" id="3.2.1.101"/>
    </reaction>
</comment>
<evidence type="ECO:0000256" key="7">
    <source>
        <dbReference type="ARBA" id="ARBA00023136"/>
    </source>
</evidence>
<evidence type="ECO:0000256" key="3">
    <source>
        <dbReference type="ARBA" id="ARBA00009699"/>
    </source>
</evidence>
<accession>A0A2T3A3I0</accession>
<dbReference type="EC" id="3.2.1.101" evidence="4 10"/>
<name>A0A2T3A3I0_9PEZI</name>
<dbReference type="InterPro" id="IPR008928">
    <property type="entry name" value="6-hairpin_glycosidase_sf"/>
</dbReference>
<dbReference type="GO" id="GO:0009272">
    <property type="term" value="P:fungal-type cell wall biogenesis"/>
    <property type="evidence" value="ECO:0007669"/>
    <property type="project" value="TreeGrafter"/>
</dbReference>
<reference evidence="13 14" key="1">
    <citation type="journal article" date="2018" name="Mycol. Prog.">
        <title>Coniella lustricola, a new species from submerged detritus.</title>
        <authorList>
            <person name="Raudabaugh D.B."/>
            <person name="Iturriaga T."/>
            <person name="Carver A."/>
            <person name="Mondo S."/>
            <person name="Pangilinan J."/>
            <person name="Lipzen A."/>
            <person name="He G."/>
            <person name="Amirebrahimi M."/>
            <person name="Grigoriev I.V."/>
            <person name="Miller A.N."/>
        </authorList>
    </citation>
    <scope>NUCLEOTIDE SEQUENCE [LARGE SCALE GENOMIC DNA]</scope>
    <source>
        <strain evidence="13 14">B22-T-1</strain>
    </source>
</reference>
<evidence type="ECO:0000256" key="11">
    <source>
        <dbReference type="SAM" id="Phobius"/>
    </source>
</evidence>
<dbReference type="Proteomes" id="UP000241462">
    <property type="component" value="Unassembled WGS sequence"/>
</dbReference>
<keyword evidence="7 11" id="KW-0472">Membrane</keyword>
<keyword evidence="9 10" id="KW-0326">Glycosidase</keyword>
<dbReference type="InterPro" id="IPR014480">
    <property type="entry name" value="Mannan-1_6-alpha_mannosidase"/>
</dbReference>
<proteinExistence type="inferred from homology"/>
<comment type="similarity">
    <text evidence="3 10">Belongs to the glycosyl hydrolase 76 family.</text>
</comment>
<evidence type="ECO:0000256" key="9">
    <source>
        <dbReference type="ARBA" id="ARBA00023295"/>
    </source>
</evidence>
<dbReference type="Pfam" id="PF03663">
    <property type="entry name" value="Glyco_hydro_76"/>
    <property type="match status" value="1"/>
</dbReference>
<dbReference type="OrthoDB" id="4187847at2759"/>
<evidence type="ECO:0000256" key="8">
    <source>
        <dbReference type="ARBA" id="ARBA00023180"/>
    </source>
</evidence>
<evidence type="ECO:0000256" key="4">
    <source>
        <dbReference type="ARBA" id="ARBA00012350"/>
    </source>
</evidence>
<evidence type="ECO:0000256" key="2">
    <source>
        <dbReference type="ARBA" id="ARBA00004308"/>
    </source>
</evidence>
<sequence length="475" mass="50821">MKPLSALSVWLAAATVPLASASVDIDWTSETSIKAGAKTIAYGLMKYYTGNNTGDVAGNLPDPYYWWEAGALFGTMVDYWAYTGDESYVNETFTALQHQVGDDNDFMPANQTKDEGNDDQGFWALAAMAAAETNFLNPNDTAAGGVQWLALVQAVFNEYATRWDTADCGGGLRWQIWSFNTGYTYKNSIANGCFFNLGARLARYTGNSTYAAWANTIYDWMDDVGFIDDEYNVFDGAGFGTGTTTGTGNCTEIDQTQWTYNAGIWLHGAAAMYNITNGTEQDKWKTRVDGLLARTQTYFFNDSVLYEPACEPESACTTDSLSFKAYLVRWLAGTAQLATHTWDTISALLAASAEHAALQCDGTATEADGYKGLSGTACGQKWVDGATWDGTNGVGQQMAALSAVFYSQVMAWAPSLYADDDGGTSTGDASAGLPKTDASLTTLAAITTGDKAGAVFLTMATIGGLLAGCAFMVKD</sequence>
<dbReference type="AlphaFoldDB" id="A0A2T3A3I0"/>
<dbReference type="GO" id="GO:0008496">
    <property type="term" value="F:mannan endo-1,6-alpha-mannosidase activity"/>
    <property type="evidence" value="ECO:0007669"/>
    <property type="project" value="UniProtKB-UniRule"/>
</dbReference>
<feature type="chain" id="PRO_5015685630" description="Mannan endo-1,6-alpha-mannosidase" evidence="12">
    <location>
        <begin position="22"/>
        <end position="475"/>
    </location>
</feature>